<feature type="domain" description="ABC transmembrane type-1" evidence="6">
    <location>
        <begin position="69"/>
        <end position="277"/>
    </location>
</feature>
<comment type="similarity">
    <text evidence="5">Belongs to the binding-protein-dependent transport system permease family.</text>
</comment>
<dbReference type="GO" id="GO:0055085">
    <property type="term" value="P:transmembrane transport"/>
    <property type="evidence" value="ECO:0007669"/>
    <property type="project" value="InterPro"/>
</dbReference>
<sequence length="286" mass="30205">MTRRLIERVVIAAAWCAALLILALFATMLAFLVAHAAPALDGHLLFGDADPWRAIIGAEMVWDGLWPALVGSALLTLIALAIALPLGVAAGVAQAEFDSPALRASRAMTDLLSGMPSIVLGLSGFMLIVLLRGVLPTANVSLLLAACCVALLILPYPTVATRQALLRVPAALRLACDALGMTRLQAIRHVYLPECRQGIVAGAVLACGRALEDVAVILLTGAVASFGVPRSVFDPFEALPFFIMVTASEYRDEQQLARAFAAALLLLCLSALLFTLARRLQGKSDQ</sequence>
<dbReference type="Proteomes" id="UP000308891">
    <property type="component" value="Unassembled WGS sequence"/>
</dbReference>
<evidence type="ECO:0000256" key="3">
    <source>
        <dbReference type="ARBA" id="ARBA00022989"/>
    </source>
</evidence>
<keyword evidence="4 5" id="KW-0472">Membrane</keyword>
<dbReference type="RefSeq" id="WP_136552079.1">
    <property type="nucleotide sequence ID" value="NZ_STGJ01000005.1"/>
</dbReference>
<keyword evidence="2 5" id="KW-0812">Transmembrane</keyword>
<dbReference type="Gene3D" id="1.10.3720.10">
    <property type="entry name" value="MetI-like"/>
    <property type="match status" value="1"/>
</dbReference>
<evidence type="ECO:0000256" key="4">
    <source>
        <dbReference type="ARBA" id="ARBA00023136"/>
    </source>
</evidence>
<feature type="transmembrane region" description="Helical" evidence="5">
    <location>
        <begin position="114"/>
        <end position="134"/>
    </location>
</feature>
<dbReference type="SUPFAM" id="SSF161098">
    <property type="entry name" value="MetI-like"/>
    <property type="match status" value="1"/>
</dbReference>
<evidence type="ECO:0000259" key="6">
    <source>
        <dbReference type="PROSITE" id="PS50928"/>
    </source>
</evidence>
<dbReference type="InterPro" id="IPR035906">
    <property type="entry name" value="MetI-like_sf"/>
</dbReference>
<gene>
    <name evidence="7" type="ORF">E5K04_06310</name>
</gene>
<evidence type="ECO:0000313" key="7">
    <source>
        <dbReference type="EMBL" id="TIC84779.1"/>
    </source>
</evidence>
<dbReference type="CDD" id="cd06261">
    <property type="entry name" value="TM_PBP2"/>
    <property type="match status" value="1"/>
</dbReference>
<name>A0A4T0UZX5_9NEIS</name>
<evidence type="ECO:0000256" key="5">
    <source>
        <dbReference type="RuleBase" id="RU363032"/>
    </source>
</evidence>
<protein>
    <submittedName>
        <fullName evidence="7">ABC transporter permease subunit</fullName>
    </submittedName>
</protein>
<dbReference type="InterPro" id="IPR000515">
    <property type="entry name" value="MetI-like"/>
</dbReference>
<dbReference type="GO" id="GO:0005886">
    <property type="term" value="C:plasma membrane"/>
    <property type="evidence" value="ECO:0007669"/>
    <property type="project" value="UniProtKB-SubCell"/>
</dbReference>
<evidence type="ECO:0000256" key="2">
    <source>
        <dbReference type="ARBA" id="ARBA00022692"/>
    </source>
</evidence>
<evidence type="ECO:0000313" key="8">
    <source>
        <dbReference type="Proteomes" id="UP000308891"/>
    </source>
</evidence>
<comment type="caution">
    <text evidence="7">The sequence shown here is derived from an EMBL/GenBank/DDBJ whole genome shotgun (WGS) entry which is preliminary data.</text>
</comment>
<evidence type="ECO:0000256" key="1">
    <source>
        <dbReference type="ARBA" id="ARBA00004651"/>
    </source>
</evidence>
<organism evidence="7 8">
    <name type="scientific">Crenobacter intestini</name>
    <dbReference type="NCBI Taxonomy" id="2563443"/>
    <lineage>
        <taxon>Bacteria</taxon>
        <taxon>Pseudomonadati</taxon>
        <taxon>Pseudomonadota</taxon>
        <taxon>Betaproteobacteria</taxon>
        <taxon>Neisseriales</taxon>
        <taxon>Neisseriaceae</taxon>
        <taxon>Crenobacter</taxon>
    </lineage>
</organism>
<dbReference type="EMBL" id="STGJ01000005">
    <property type="protein sequence ID" value="TIC84779.1"/>
    <property type="molecule type" value="Genomic_DNA"/>
</dbReference>
<dbReference type="Pfam" id="PF00528">
    <property type="entry name" value="BPD_transp_1"/>
    <property type="match status" value="1"/>
</dbReference>
<feature type="transmembrane region" description="Helical" evidence="5">
    <location>
        <begin position="69"/>
        <end position="93"/>
    </location>
</feature>
<reference evidence="7 8" key="1">
    <citation type="submission" date="2019-04" db="EMBL/GenBank/DDBJ databases">
        <title>Crenobacter sp. nov.</title>
        <authorList>
            <person name="Shi S."/>
        </authorList>
    </citation>
    <scope>NUCLEOTIDE SEQUENCE [LARGE SCALE GENOMIC DNA]</scope>
    <source>
        <strain evidence="7 8">GY 70310</strain>
    </source>
</reference>
<keyword evidence="8" id="KW-1185">Reference proteome</keyword>
<feature type="transmembrane region" description="Helical" evidence="5">
    <location>
        <begin position="256"/>
        <end position="277"/>
    </location>
</feature>
<keyword evidence="3 5" id="KW-1133">Transmembrane helix</keyword>
<comment type="subcellular location">
    <subcellularLocation>
        <location evidence="1 5">Cell membrane</location>
        <topology evidence="1 5">Multi-pass membrane protein</topology>
    </subcellularLocation>
</comment>
<keyword evidence="5" id="KW-0813">Transport</keyword>
<dbReference type="PANTHER" id="PTHR43470">
    <property type="entry name" value="PHOSPHATE TRANSPORT SYSTEM PERMEASE PROTEIN PSTA-RELATED"/>
    <property type="match status" value="1"/>
</dbReference>
<dbReference type="AlphaFoldDB" id="A0A4T0UZX5"/>
<dbReference type="PANTHER" id="PTHR43470:SF3">
    <property type="entry name" value="PHOSPHATE TRANSPORT SYSTEM PERMEASE PROTEIN PSTA-RELATED"/>
    <property type="match status" value="1"/>
</dbReference>
<dbReference type="OrthoDB" id="9795403at2"/>
<proteinExistence type="inferred from homology"/>
<feature type="transmembrane region" description="Helical" evidence="5">
    <location>
        <begin position="140"/>
        <end position="159"/>
    </location>
</feature>
<accession>A0A4T0UZX5</accession>
<dbReference type="PROSITE" id="PS50928">
    <property type="entry name" value="ABC_TM1"/>
    <property type="match status" value="1"/>
</dbReference>